<dbReference type="PANTHER" id="PTHR43031:SF1">
    <property type="entry name" value="PYRIDINE NUCLEOTIDE-DISULPHIDE OXIDOREDUCTASE"/>
    <property type="match status" value="1"/>
</dbReference>
<dbReference type="CDD" id="cd00158">
    <property type="entry name" value="RHOD"/>
    <property type="match status" value="1"/>
</dbReference>
<dbReference type="STRING" id="990371.SAMN05421813_11959"/>
<name>A0A1G9V7Q1_9SPHI</name>
<dbReference type="InterPro" id="IPR036873">
    <property type="entry name" value="Rhodanese-like_dom_sf"/>
</dbReference>
<dbReference type="OrthoDB" id="9808735at2"/>
<dbReference type="PROSITE" id="PS50206">
    <property type="entry name" value="RHODANESE_3"/>
    <property type="match status" value="1"/>
</dbReference>
<evidence type="ECO:0000259" key="1">
    <source>
        <dbReference type="PROSITE" id="PS50206"/>
    </source>
</evidence>
<sequence length="81" mass="9255">MKTIIVDVRTVDEFNMDGHAECSVNYPLDKIENYVDTLRDYDQIILVCRSGNRANVAKSILAQHGLTNVENRGEWQNINCN</sequence>
<accession>A0A1G9V7Q1</accession>
<proteinExistence type="predicted"/>
<dbReference type="AlphaFoldDB" id="A0A1G9V7Q1"/>
<dbReference type="SUPFAM" id="SSF52821">
    <property type="entry name" value="Rhodanese/Cell cycle control phosphatase"/>
    <property type="match status" value="1"/>
</dbReference>
<feature type="domain" description="Rhodanese" evidence="1">
    <location>
        <begin position="2"/>
        <end position="77"/>
    </location>
</feature>
<dbReference type="Gene3D" id="3.40.250.10">
    <property type="entry name" value="Rhodanese-like domain"/>
    <property type="match status" value="1"/>
</dbReference>
<protein>
    <submittedName>
        <fullName evidence="2">Rhodanese-like domain-containing protein</fullName>
    </submittedName>
</protein>
<reference evidence="3" key="1">
    <citation type="submission" date="2016-10" db="EMBL/GenBank/DDBJ databases">
        <authorList>
            <person name="Varghese N."/>
            <person name="Submissions S."/>
        </authorList>
    </citation>
    <scope>NUCLEOTIDE SEQUENCE [LARGE SCALE GENOMIC DNA]</scope>
    <source>
        <strain evidence="3">DSM 24536</strain>
    </source>
</reference>
<dbReference type="PANTHER" id="PTHR43031">
    <property type="entry name" value="FAD-DEPENDENT OXIDOREDUCTASE"/>
    <property type="match status" value="1"/>
</dbReference>
<dbReference type="Pfam" id="PF00581">
    <property type="entry name" value="Rhodanese"/>
    <property type="match status" value="1"/>
</dbReference>
<dbReference type="EMBL" id="FNHH01000019">
    <property type="protein sequence ID" value="SDM68086.1"/>
    <property type="molecule type" value="Genomic_DNA"/>
</dbReference>
<dbReference type="Proteomes" id="UP000199226">
    <property type="component" value="Unassembled WGS sequence"/>
</dbReference>
<gene>
    <name evidence="2" type="ORF">SAMN05421813_11959</name>
</gene>
<dbReference type="InterPro" id="IPR001763">
    <property type="entry name" value="Rhodanese-like_dom"/>
</dbReference>
<evidence type="ECO:0000313" key="2">
    <source>
        <dbReference type="EMBL" id="SDM68086.1"/>
    </source>
</evidence>
<dbReference type="InterPro" id="IPR050229">
    <property type="entry name" value="GlpE_sulfurtransferase"/>
</dbReference>
<organism evidence="2 3">
    <name type="scientific">Daejeonella rubra</name>
    <dbReference type="NCBI Taxonomy" id="990371"/>
    <lineage>
        <taxon>Bacteria</taxon>
        <taxon>Pseudomonadati</taxon>
        <taxon>Bacteroidota</taxon>
        <taxon>Sphingobacteriia</taxon>
        <taxon>Sphingobacteriales</taxon>
        <taxon>Sphingobacteriaceae</taxon>
        <taxon>Daejeonella</taxon>
    </lineage>
</organism>
<keyword evidence="3" id="KW-1185">Reference proteome</keyword>
<evidence type="ECO:0000313" key="3">
    <source>
        <dbReference type="Proteomes" id="UP000199226"/>
    </source>
</evidence>
<dbReference type="RefSeq" id="WP_090705518.1">
    <property type="nucleotide sequence ID" value="NZ_FNHH01000019.1"/>
</dbReference>